<evidence type="ECO:0000313" key="1">
    <source>
        <dbReference type="EMBL" id="CAH0053571.1"/>
    </source>
</evidence>
<comment type="caution">
    <text evidence="1">The sequence shown here is derived from an EMBL/GenBank/DDBJ whole genome shotgun (WGS) entry which is preliminary data.</text>
</comment>
<sequence length="298" mass="33283">MFICWRSRLANIPHVSASLDITQPTLAAMNHRVQERPERAVYCRPYDNYHELKHFVHGAASTGMTLTTKCVSCSNDPAPLDYADRNLFSMSYPQGGGFPWLVADSKAQGQHMCFILPCGHLMGWSCMERHKSDLSNRCPRCRTIWFRLDAPATHCQHPIVTIPLRQATVLSEEEEEWLIPPGGYLLDKCRVCATVDALRDLTVFLRNAIPGDGSCSYATDGTLNGFLEGDDLKPFANLEIALEPPVVPDGLMLEARRLEDAIVRAYEGRTPKAESRMVGASWGRQFCFRVAGLARSPN</sequence>
<dbReference type="InterPro" id="IPR013083">
    <property type="entry name" value="Znf_RING/FYVE/PHD"/>
</dbReference>
<accession>A0A9P0EJC8</accession>
<dbReference type="SUPFAM" id="SSF57850">
    <property type="entry name" value="RING/U-box"/>
    <property type="match status" value="1"/>
</dbReference>
<evidence type="ECO:0008006" key="3">
    <source>
        <dbReference type="Google" id="ProtNLM"/>
    </source>
</evidence>
<dbReference type="OrthoDB" id="8062037at2759"/>
<protein>
    <recommendedName>
        <fullName evidence="3">RING-type domain-containing protein</fullName>
    </recommendedName>
</protein>
<gene>
    <name evidence="1" type="ORF">CSOL1703_00005444</name>
</gene>
<evidence type="ECO:0000313" key="2">
    <source>
        <dbReference type="Proteomes" id="UP000775872"/>
    </source>
</evidence>
<reference evidence="1 2" key="2">
    <citation type="submission" date="2021-10" db="EMBL/GenBank/DDBJ databases">
        <authorList>
            <person name="Piombo E."/>
        </authorList>
    </citation>
    <scope>NUCLEOTIDE SEQUENCE [LARGE SCALE GENOMIC DNA]</scope>
</reference>
<proteinExistence type="predicted"/>
<keyword evidence="2" id="KW-1185">Reference proteome</keyword>
<dbReference type="Proteomes" id="UP000775872">
    <property type="component" value="Unassembled WGS sequence"/>
</dbReference>
<reference evidence="2" key="1">
    <citation type="submission" date="2019-06" db="EMBL/GenBank/DDBJ databases">
        <authorList>
            <person name="Broberg M."/>
        </authorList>
    </citation>
    <scope>NUCLEOTIDE SEQUENCE [LARGE SCALE GENOMIC DNA]</scope>
</reference>
<dbReference type="EMBL" id="CABFOC020000045">
    <property type="protein sequence ID" value="CAH0053571.1"/>
    <property type="molecule type" value="Genomic_DNA"/>
</dbReference>
<dbReference type="AlphaFoldDB" id="A0A9P0EJC8"/>
<organism evidence="1 2">
    <name type="scientific">Clonostachys solani</name>
    <dbReference type="NCBI Taxonomy" id="160281"/>
    <lineage>
        <taxon>Eukaryota</taxon>
        <taxon>Fungi</taxon>
        <taxon>Dikarya</taxon>
        <taxon>Ascomycota</taxon>
        <taxon>Pezizomycotina</taxon>
        <taxon>Sordariomycetes</taxon>
        <taxon>Hypocreomycetidae</taxon>
        <taxon>Hypocreales</taxon>
        <taxon>Bionectriaceae</taxon>
        <taxon>Clonostachys</taxon>
    </lineage>
</organism>
<name>A0A9P0EJC8_9HYPO</name>
<dbReference type="Gene3D" id="3.30.40.10">
    <property type="entry name" value="Zinc/RING finger domain, C3HC4 (zinc finger)"/>
    <property type="match status" value="1"/>
</dbReference>